<proteinExistence type="predicted"/>
<name>B1TD79_9BURK</name>
<evidence type="ECO:0000313" key="1">
    <source>
        <dbReference type="EMBL" id="EDT38465.1"/>
    </source>
</evidence>
<dbReference type="EMBL" id="ABLK01000281">
    <property type="protein sequence ID" value="EDT38465.1"/>
    <property type="molecule type" value="Genomic_DNA"/>
</dbReference>
<evidence type="ECO:0000313" key="2">
    <source>
        <dbReference type="Proteomes" id="UP000004814"/>
    </source>
</evidence>
<accession>B1TD79</accession>
<gene>
    <name evidence="1" type="ORF">BamMEX5DRAFT_5745</name>
</gene>
<organism evidence="1 2">
    <name type="scientific">Burkholderia ambifaria MEX-5</name>
    <dbReference type="NCBI Taxonomy" id="396597"/>
    <lineage>
        <taxon>Bacteria</taxon>
        <taxon>Pseudomonadati</taxon>
        <taxon>Pseudomonadota</taxon>
        <taxon>Betaproteobacteria</taxon>
        <taxon>Burkholderiales</taxon>
        <taxon>Burkholderiaceae</taxon>
        <taxon>Burkholderia</taxon>
        <taxon>Burkholderia cepacia complex</taxon>
    </lineage>
</organism>
<dbReference type="AlphaFoldDB" id="B1TD79"/>
<reference evidence="1 2" key="1">
    <citation type="submission" date="2008-03" db="EMBL/GenBank/DDBJ databases">
        <title>Sequencing of the draft genome and assembly of Burkholderia ambifaria MEX-5.</title>
        <authorList>
            <consortium name="US DOE Joint Genome Institute (JGI-PGF)"/>
            <person name="Copeland A."/>
            <person name="Lucas S."/>
            <person name="Lapidus A."/>
            <person name="Glavina del Rio T."/>
            <person name="Dalin E."/>
            <person name="Tice H."/>
            <person name="Bruce D."/>
            <person name="Goodwin L."/>
            <person name="Pitluck S."/>
            <person name="Larimer F."/>
            <person name="Land M.L."/>
            <person name="Hauser L."/>
            <person name="Tiedje J."/>
            <person name="Richardson P."/>
        </authorList>
    </citation>
    <scope>NUCLEOTIDE SEQUENCE [LARGE SCALE GENOMIC DNA]</scope>
    <source>
        <strain evidence="1 2">MEX-5</strain>
    </source>
</reference>
<dbReference type="Proteomes" id="UP000004814">
    <property type="component" value="Unassembled WGS sequence"/>
</dbReference>
<sequence>MTINVQYSPCCRNAPIRIVPANPATPIMRSSTDSPVAPACVTASRNGRKYVNSVNWPMKKTLTAVMPSATGALVSSANAPDTEIAWPACPSPIRRSCAIGVSRLTGMNSDATRCGIGHSGMADWPSRPSRGWVGLPGSCTIRGIRNRETGPWESTSI</sequence>
<protein>
    <submittedName>
        <fullName evidence="1">Uncharacterized protein</fullName>
    </submittedName>
</protein>
<comment type="caution">
    <text evidence="1">The sequence shown here is derived from an EMBL/GenBank/DDBJ whole genome shotgun (WGS) entry which is preliminary data.</text>
</comment>